<dbReference type="Pfam" id="PF00535">
    <property type="entry name" value="Glycos_transf_2"/>
    <property type="match status" value="1"/>
</dbReference>
<evidence type="ECO:0000259" key="6">
    <source>
        <dbReference type="Pfam" id="PF13632"/>
    </source>
</evidence>
<name>A0A5P8FNX8_9MICO</name>
<dbReference type="Gene3D" id="3.90.550.10">
    <property type="entry name" value="Spore Coat Polysaccharide Biosynthesis Protein SpsA, Chain A"/>
    <property type="match status" value="1"/>
</dbReference>
<dbReference type="GO" id="GO:0016757">
    <property type="term" value="F:glycosyltransferase activity"/>
    <property type="evidence" value="ECO:0007669"/>
    <property type="project" value="UniProtKB-KW"/>
</dbReference>
<feature type="domain" description="Glycosyltransferase 2-like" evidence="5">
    <location>
        <begin position="32"/>
        <end position="138"/>
    </location>
</feature>
<evidence type="ECO:0000313" key="7">
    <source>
        <dbReference type="EMBL" id="QFQ31275.2"/>
    </source>
</evidence>
<feature type="domain" description="Glycosyltransferase 2-like" evidence="6">
    <location>
        <begin position="191"/>
        <end position="259"/>
    </location>
</feature>
<comment type="pathway">
    <text evidence="1">Cell wall biogenesis; cell wall polysaccharide biosynthesis.</text>
</comment>
<dbReference type="EMBL" id="CP044548">
    <property type="protein sequence ID" value="QFQ31275.2"/>
    <property type="molecule type" value="Genomic_DNA"/>
</dbReference>
<keyword evidence="4 7" id="KW-0808">Transferase</keyword>
<evidence type="ECO:0000259" key="5">
    <source>
        <dbReference type="Pfam" id="PF00535"/>
    </source>
</evidence>
<proteinExistence type="inferred from homology"/>
<dbReference type="Proteomes" id="UP000271708">
    <property type="component" value="Chromosome"/>
</dbReference>
<sequence>MRSTRGTASANHARAVPRGRYGEAVPARVGLVVVNYNSAHLTRALLDGVPAALAGLEGEVVVVDNGSQDDSLEVLATLTGVTVVPSTNEGYAAGLNRGIAALERVDAYVALNPDLRLAPGSLRRLVERLGEGPDGARVGITAPLVRDADGSTSWSLRRDPSLLRSCGLGSTGRPALSEYVRDPQAYSHAHAVDWALGACLAVSWECAQDIGPWDESYFLYSEETDYCMRARDLGWQVWFEPAAEVIHEGGGSGVSDALHEMQVLNRVRLVRRRRGTAYGWAYLGASTAQELWWAAKGNRRNRRAALALVVPSRRSAKSSRGSVLPQ</sequence>
<evidence type="ECO:0000256" key="3">
    <source>
        <dbReference type="ARBA" id="ARBA00022676"/>
    </source>
</evidence>
<dbReference type="CDD" id="cd04186">
    <property type="entry name" value="GT_2_like_c"/>
    <property type="match status" value="1"/>
</dbReference>
<dbReference type="KEGG" id="jme:EEW87_014555"/>
<dbReference type="Pfam" id="PF13632">
    <property type="entry name" value="Glyco_trans_2_3"/>
    <property type="match status" value="1"/>
</dbReference>
<organism evidence="7 8">
    <name type="scientific">Janibacter melonis</name>
    <dbReference type="NCBI Taxonomy" id="262209"/>
    <lineage>
        <taxon>Bacteria</taxon>
        <taxon>Bacillati</taxon>
        <taxon>Actinomycetota</taxon>
        <taxon>Actinomycetes</taxon>
        <taxon>Micrococcales</taxon>
        <taxon>Intrasporangiaceae</taxon>
        <taxon>Janibacter</taxon>
    </lineage>
</organism>
<gene>
    <name evidence="7" type="ORF">EEW87_014555</name>
</gene>
<dbReference type="SUPFAM" id="SSF53448">
    <property type="entry name" value="Nucleotide-diphospho-sugar transferases"/>
    <property type="match status" value="1"/>
</dbReference>
<dbReference type="InterPro" id="IPR029044">
    <property type="entry name" value="Nucleotide-diphossugar_trans"/>
</dbReference>
<dbReference type="InterPro" id="IPR001173">
    <property type="entry name" value="Glyco_trans_2-like"/>
</dbReference>
<evidence type="ECO:0000256" key="2">
    <source>
        <dbReference type="ARBA" id="ARBA00006739"/>
    </source>
</evidence>
<evidence type="ECO:0000256" key="1">
    <source>
        <dbReference type="ARBA" id="ARBA00004776"/>
    </source>
</evidence>
<dbReference type="AlphaFoldDB" id="A0A5P8FNX8"/>
<protein>
    <submittedName>
        <fullName evidence="7">Glycosyltransferase</fullName>
    </submittedName>
</protein>
<dbReference type="PANTHER" id="PTHR43179:SF12">
    <property type="entry name" value="GALACTOFURANOSYLTRANSFERASE GLFT2"/>
    <property type="match status" value="1"/>
</dbReference>
<evidence type="ECO:0000256" key="4">
    <source>
        <dbReference type="ARBA" id="ARBA00022679"/>
    </source>
</evidence>
<dbReference type="PANTHER" id="PTHR43179">
    <property type="entry name" value="RHAMNOSYLTRANSFERASE WBBL"/>
    <property type="match status" value="1"/>
</dbReference>
<keyword evidence="3" id="KW-0328">Glycosyltransferase</keyword>
<accession>A0A5P8FNX8</accession>
<evidence type="ECO:0000313" key="8">
    <source>
        <dbReference type="Proteomes" id="UP000271708"/>
    </source>
</evidence>
<comment type="similarity">
    <text evidence="2">Belongs to the glycosyltransferase 2 family.</text>
</comment>
<reference evidence="7 8" key="1">
    <citation type="submission" date="2019-09" db="EMBL/GenBank/DDBJ databases">
        <title>Complete Genome Sequence of Janibacter melonis M714 with both human health impact and industrial applications.</title>
        <authorList>
            <person name="Jin M."/>
            <person name="Zhao Q.R."/>
        </authorList>
    </citation>
    <scope>NUCLEOTIDE SEQUENCE [LARGE SCALE GENOMIC DNA]</scope>
    <source>
        <strain evidence="7 8">M714</strain>
    </source>
</reference>